<dbReference type="NCBIfam" id="TIGR00636">
    <property type="entry name" value="PduO_Nterm"/>
    <property type="match status" value="1"/>
</dbReference>
<organism evidence="15 16">
    <name type="scientific">Anaerosalibacter massiliensis</name>
    <dbReference type="NCBI Taxonomy" id="1347392"/>
    <lineage>
        <taxon>Bacteria</taxon>
        <taxon>Bacillati</taxon>
        <taxon>Bacillota</taxon>
        <taxon>Tissierellia</taxon>
        <taxon>Tissierellales</taxon>
        <taxon>Sporanaerobacteraceae</taxon>
        <taxon>Anaerosalibacter</taxon>
    </lineage>
</organism>
<dbReference type="Gene3D" id="3.30.450.150">
    <property type="entry name" value="Haem-degrading domain"/>
    <property type="match status" value="1"/>
</dbReference>
<evidence type="ECO:0000256" key="13">
    <source>
        <dbReference type="ARBA" id="ARBA00048692"/>
    </source>
</evidence>
<dbReference type="PANTHER" id="PTHR12213">
    <property type="entry name" value="CORRINOID ADENOSYLTRANSFERASE"/>
    <property type="match status" value="1"/>
</dbReference>
<evidence type="ECO:0000256" key="11">
    <source>
        <dbReference type="ARBA" id="ARBA00033354"/>
    </source>
</evidence>
<dbReference type="InterPro" id="IPR016030">
    <property type="entry name" value="CblAdoTrfase-like"/>
</dbReference>
<dbReference type="InterPro" id="IPR038084">
    <property type="entry name" value="PduO/GlcC-like_sf"/>
</dbReference>
<dbReference type="InterPro" id="IPR036451">
    <property type="entry name" value="CblAdoTrfase-like_sf"/>
</dbReference>
<dbReference type="InterPro" id="IPR029499">
    <property type="entry name" value="PduO-typ"/>
</dbReference>
<comment type="catalytic activity">
    <reaction evidence="13">
        <text>2 cob(II)alamin + reduced [electron-transfer flavoprotein] + 2 ATP = 2 adenosylcob(III)alamin + 2 triphosphate + oxidized [electron-transfer flavoprotein] + 3 H(+)</text>
        <dbReference type="Rhea" id="RHEA:28671"/>
        <dbReference type="Rhea" id="RHEA-COMP:10685"/>
        <dbReference type="Rhea" id="RHEA-COMP:10686"/>
        <dbReference type="ChEBI" id="CHEBI:15378"/>
        <dbReference type="ChEBI" id="CHEBI:16304"/>
        <dbReference type="ChEBI" id="CHEBI:18036"/>
        <dbReference type="ChEBI" id="CHEBI:18408"/>
        <dbReference type="ChEBI" id="CHEBI:30616"/>
        <dbReference type="ChEBI" id="CHEBI:57692"/>
        <dbReference type="ChEBI" id="CHEBI:58307"/>
        <dbReference type="EC" id="2.5.1.17"/>
    </reaction>
</comment>
<reference evidence="15" key="1">
    <citation type="submission" date="2022-07" db="EMBL/GenBank/DDBJ databases">
        <title>Enhanced cultured diversity of the mouse gut microbiota enables custom-made synthetic communities.</title>
        <authorList>
            <person name="Afrizal A."/>
        </authorList>
    </citation>
    <scope>NUCLEOTIDE SEQUENCE</scope>
    <source>
        <strain evidence="15">DSM 29482</strain>
    </source>
</reference>
<proteinExistence type="inferred from homology"/>
<evidence type="ECO:0000256" key="8">
    <source>
        <dbReference type="ARBA" id="ARBA00022840"/>
    </source>
</evidence>
<dbReference type="RefSeq" id="WP_042682919.1">
    <property type="nucleotide sequence ID" value="NZ_CABKTM010000049.1"/>
</dbReference>
<keyword evidence="5" id="KW-0169">Cobalamin biosynthesis</keyword>
<dbReference type="InterPro" id="IPR005624">
    <property type="entry name" value="PduO/GlcC-like"/>
</dbReference>
<dbReference type="Gene3D" id="1.20.1200.10">
    <property type="entry name" value="Cobalamin adenosyltransferase-like"/>
    <property type="match status" value="1"/>
</dbReference>
<dbReference type="Pfam" id="PF01923">
    <property type="entry name" value="Cob_adeno_trans"/>
    <property type="match status" value="1"/>
</dbReference>
<comment type="pathway">
    <text evidence="1">Cofactor biosynthesis; adenosylcobalamin biosynthesis; adenosylcobalamin from cob(II)yrinate a,c-diamide: step 2/7.</text>
</comment>
<protein>
    <recommendedName>
        <fullName evidence="4">Corrinoid adenosyltransferase</fullName>
        <ecNumber evidence="3">2.5.1.17</ecNumber>
    </recommendedName>
    <alternativeName>
        <fullName evidence="9">Cob(II)alamin adenosyltransferase</fullName>
    </alternativeName>
    <alternativeName>
        <fullName evidence="11">Cob(II)yrinic acid a,c-diamide adenosyltransferase</fullName>
    </alternativeName>
    <alternativeName>
        <fullName evidence="10">Cobinamide/cobalamin adenosyltransferase</fullName>
    </alternativeName>
</protein>
<dbReference type="SUPFAM" id="SSF89028">
    <property type="entry name" value="Cobalamin adenosyltransferase-like"/>
    <property type="match status" value="1"/>
</dbReference>
<evidence type="ECO:0000256" key="3">
    <source>
        <dbReference type="ARBA" id="ARBA00012454"/>
    </source>
</evidence>
<dbReference type="InterPro" id="IPR009221">
    <property type="entry name" value="PduO"/>
</dbReference>
<comment type="catalytic activity">
    <reaction evidence="12">
        <text>2 cob(II)yrinate a,c diamide + reduced [electron-transfer flavoprotein] + 2 ATP = 2 adenosylcob(III)yrinate a,c-diamide + 2 triphosphate + oxidized [electron-transfer flavoprotein] + 3 H(+)</text>
        <dbReference type="Rhea" id="RHEA:11528"/>
        <dbReference type="Rhea" id="RHEA-COMP:10685"/>
        <dbReference type="Rhea" id="RHEA-COMP:10686"/>
        <dbReference type="ChEBI" id="CHEBI:15378"/>
        <dbReference type="ChEBI" id="CHEBI:18036"/>
        <dbReference type="ChEBI" id="CHEBI:30616"/>
        <dbReference type="ChEBI" id="CHEBI:57692"/>
        <dbReference type="ChEBI" id="CHEBI:58307"/>
        <dbReference type="ChEBI" id="CHEBI:58503"/>
        <dbReference type="ChEBI" id="CHEBI:58537"/>
        <dbReference type="EC" id="2.5.1.17"/>
    </reaction>
</comment>
<accession>A0A9X2S4X4</accession>
<dbReference type="PANTHER" id="PTHR12213:SF0">
    <property type="entry name" value="CORRINOID ADENOSYLTRANSFERASE MMAB"/>
    <property type="match status" value="1"/>
</dbReference>
<dbReference type="OrthoDB" id="9778896at2"/>
<dbReference type="GO" id="GO:0009236">
    <property type="term" value="P:cobalamin biosynthetic process"/>
    <property type="evidence" value="ECO:0007669"/>
    <property type="project" value="UniProtKB-KW"/>
</dbReference>
<evidence type="ECO:0000256" key="1">
    <source>
        <dbReference type="ARBA" id="ARBA00005121"/>
    </source>
</evidence>
<name>A0A9X2S4X4_9FIRM</name>
<gene>
    <name evidence="15" type="ORF">NSA23_08125</name>
</gene>
<dbReference type="SUPFAM" id="SSF143744">
    <property type="entry name" value="GlcG-like"/>
    <property type="match status" value="1"/>
</dbReference>
<dbReference type="EMBL" id="JANJZL010000004">
    <property type="protein sequence ID" value="MCR2044085.1"/>
    <property type="molecule type" value="Genomic_DNA"/>
</dbReference>
<dbReference type="GO" id="GO:0008817">
    <property type="term" value="F:corrinoid adenosyltransferase activity"/>
    <property type="evidence" value="ECO:0007669"/>
    <property type="project" value="UniProtKB-EC"/>
</dbReference>
<dbReference type="PIRSF" id="PIRSF036411">
    <property type="entry name" value="ATR_PduO"/>
    <property type="match status" value="1"/>
</dbReference>
<evidence type="ECO:0000256" key="9">
    <source>
        <dbReference type="ARBA" id="ARBA00031529"/>
    </source>
</evidence>
<dbReference type="Pfam" id="PF03928">
    <property type="entry name" value="HbpS-like"/>
    <property type="match status" value="1"/>
</dbReference>
<evidence type="ECO:0000259" key="14">
    <source>
        <dbReference type="Pfam" id="PF01923"/>
    </source>
</evidence>
<keyword evidence="7" id="KW-0547">Nucleotide-binding</keyword>
<dbReference type="EC" id="2.5.1.17" evidence="3"/>
<keyword evidence="6 15" id="KW-0808">Transferase</keyword>
<sequence length="332" mass="37009">MSIYTRTGDKGETRLFGGSRINKDSLRVDCYGTIDESNSMIGVAYSIVSNEDIKKELRNIQKRLFVLGAQLASDDNGKEKLDDKISQSDVDYLENIIDKYEAQVGRQKSFVLPGENTSSSVLHVARTMVRRAERLIISLSRETNIDEVLRKYLNRLSDVLFIMARAEERYLFIQEVKEKVLEKLGHASNKLILNLEIAKEIAEAAERKGKEIGVPIVVSVLDSGGNLILLHRMEDSLLASIDISMNKAYTALALKMPTNKVSNIVKEDSDLYGIQWTNKGRIVPFGGGYPLEIDGKVVGALGVSGGTVEEDTKVALYALKTFEMEGDNIRWN</sequence>
<evidence type="ECO:0000256" key="7">
    <source>
        <dbReference type="ARBA" id="ARBA00022741"/>
    </source>
</evidence>
<evidence type="ECO:0000256" key="4">
    <source>
        <dbReference type="ARBA" id="ARBA00020963"/>
    </source>
</evidence>
<evidence type="ECO:0000256" key="12">
    <source>
        <dbReference type="ARBA" id="ARBA00048555"/>
    </source>
</evidence>
<evidence type="ECO:0000256" key="6">
    <source>
        <dbReference type="ARBA" id="ARBA00022679"/>
    </source>
</evidence>
<evidence type="ECO:0000256" key="2">
    <source>
        <dbReference type="ARBA" id="ARBA00007487"/>
    </source>
</evidence>
<evidence type="ECO:0000256" key="10">
    <source>
        <dbReference type="ARBA" id="ARBA00033334"/>
    </source>
</evidence>
<dbReference type="Proteomes" id="UP001142078">
    <property type="component" value="Unassembled WGS sequence"/>
</dbReference>
<comment type="similarity">
    <text evidence="2">Belongs to the Cob(I)alamin adenosyltransferase family.</text>
</comment>
<evidence type="ECO:0000313" key="16">
    <source>
        <dbReference type="Proteomes" id="UP001142078"/>
    </source>
</evidence>
<dbReference type="AlphaFoldDB" id="A0A9X2S4X4"/>
<evidence type="ECO:0000256" key="5">
    <source>
        <dbReference type="ARBA" id="ARBA00022573"/>
    </source>
</evidence>
<keyword evidence="8" id="KW-0067">ATP-binding</keyword>
<comment type="caution">
    <text evidence="15">The sequence shown here is derived from an EMBL/GenBank/DDBJ whole genome shotgun (WGS) entry which is preliminary data.</text>
</comment>
<evidence type="ECO:0000313" key="15">
    <source>
        <dbReference type="EMBL" id="MCR2044085.1"/>
    </source>
</evidence>
<dbReference type="GO" id="GO:0005524">
    <property type="term" value="F:ATP binding"/>
    <property type="evidence" value="ECO:0007669"/>
    <property type="project" value="UniProtKB-KW"/>
</dbReference>
<keyword evidence="16" id="KW-1185">Reference proteome</keyword>
<feature type="domain" description="Cobalamin adenosyltransferase-like" evidence="14">
    <location>
        <begin position="3"/>
        <end position="166"/>
    </location>
</feature>